<protein>
    <submittedName>
        <fullName evidence="7">Energy-coupling factor transporter transmembrane protein EcfT</fullName>
    </submittedName>
</protein>
<dbReference type="PANTHER" id="PTHR34857:SF2">
    <property type="entry name" value="SLL0384 PROTEIN"/>
    <property type="match status" value="1"/>
</dbReference>
<evidence type="ECO:0000313" key="8">
    <source>
        <dbReference type="Proteomes" id="UP000678228"/>
    </source>
</evidence>
<keyword evidence="3 6" id="KW-0812">Transmembrane</keyword>
<evidence type="ECO:0000256" key="1">
    <source>
        <dbReference type="ARBA" id="ARBA00004141"/>
    </source>
</evidence>
<feature type="transmembrane region" description="Helical" evidence="6">
    <location>
        <begin position="110"/>
        <end position="135"/>
    </location>
</feature>
<evidence type="ECO:0000256" key="4">
    <source>
        <dbReference type="ARBA" id="ARBA00022989"/>
    </source>
</evidence>
<dbReference type="Proteomes" id="UP000678228">
    <property type="component" value="Unassembled WGS sequence"/>
</dbReference>
<sequence>MFQHVLIGQYIAGHSILHRLDPRSKLLGVMVLVIIIFFATNWYATGFVLFFTLMLIFLSRISASFFLKAIKPILIFVIFAFILQLFTYREGSIIYEGIYLTITEEGLREGFFIVVRLLAIVILTSLVTLTTRPIILTDGLEALLQPFKKLKLPSHEIALMISIALRFIPTLFEETERLMKAQMSRGVSYTSGPWKKRILALISLLVPLFVHSFKRAEDLALAMDARAYRGGVGRSKYRELSWKSIDTIAIGIVLLTGTIIILLRFA</sequence>
<keyword evidence="8" id="KW-1185">Reference proteome</keyword>
<dbReference type="Pfam" id="PF02361">
    <property type="entry name" value="CbiQ"/>
    <property type="match status" value="1"/>
</dbReference>
<organism evidence="7 8">
    <name type="scientific">Halalkalibacter suaedae</name>
    <dbReference type="NCBI Taxonomy" id="2822140"/>
    <lineage>
        <taxon>Bacteria</taxon>
        <taxon>Bacillati</taxon>
        <taxon>Bacillota</taxon>
        <taxon>Bacilli</taxon>
        <taxon>Bacillales</taxon>
        <taxon>Bacillaceae</taxon>
        <taxon>Halalkalibacter</taxon>
    </lineage>
</organism>
<evidence type="ECO:0000256" key="6">
    <source>
        <dbReference type="SAM" id="Phobius"/>
    </source>
</evidence>
<evidence type="ECO:0000256" key="2">
    <source>
        <dbReference type="ARBA" id="ARBA00022475"/>
    </source>
</evidence>
<feature type="transmembrane region" description="Helical" evidence="6">
    <location>
        <begin position="247"/>
        <end position="265"/>
    </location>
</feature>
<evidence type="ECO:0000256" key="5">
    <source>
        <dbReference type="ARBA" id="ARBA00023136"/>
    </source>
</evidence>
<name>A0A941AQ32_9BACI</name>
<reference evidence="7" key="1">
    <citation type="submission" date="2021-03" db="EMBL/GenBank/DDBJ databases">
        <title>Bacillus suaedae sp. nov., isolated from Suaeda aralocaspica.</title>
        <authorList>
            <person name="Lei R.F.R."/>
        </authorList>
    </citation>
    <scope>NUCLEOTIDE SEQUENCE</scope>
    <source>
        <strain evidence="7">YZJH907-2</strain>
    </source>
</reference>
<dbReference type="InterPro" id="IPR051611">
    <property type="entry name" value="ECF_transporter_component"/>
</dbReference>
<dbReference type="RefSeq" id="WP_210599292.1">
    <property type="nucleotide sequence ID" value="NZ_JAGKSQ010000013.1"/>
</dbReference>
<keyword evidence="2" id="KW-1003">Cell membrane</keyword>
<evidence type="ECO:0000256" key="3">
    <source>
        <dbReference type="ARBA" id="ARBA00022692"/>
    </source>
</evidence>
<dbReference type="GO" id="GO:0005886">
    <property type="term" value="C:plasma membrane"/>
    <property type="evidence" value="ECO:0007669"/>
    <property type="project" value="UniProtKB-ARBA"/>
</dbReference>
<comment type="caution">
    <text evidence="7">The sequence shown here is derived from an EMBL/GenBank/DDBJ whole genome shotgun (WGS) entry which is preliminary data.</text>
</comment>
<dbReference type="PANTHER" id="PTHR34857">
    <property type="entry name" value="SLL0384 PROTEIN"/>
    <property type="match status" value="1"/>
</dbReference>
<evidence type="ECO:0000313" key="7">
    <source>
        <dbReference type="EMBL" id="MBP3953440.1"/>
    </source>
</evidence>
<proteinExistence type="predicted"/>
<keyword evidence="5 6" id="KW-0472">Membrane</keyword>
<feature type="transmembrane region" description="Helical" evidence="6">
    <location>
        <begin position="69"/>
        <end position="89"/>
    </location>
</feature>
<dbReference type="InterPro" id="IPR003339">
    <property type="entry name" value="ABC/ECF_trnsptr_transmembrane"/>
</dbReference>
<comment type="subcellular location">
    <subcellularLocation>
        <location evidence="1">Membrane</location>
        <topology evidence="1">Multi-pass membrane protein</topology>
    </subcellularLocation>
</comment>
<dbReference type="CDD" id="cd16914">
    <property type="entry name" value="EcfT"/>
    <property type="match status" value="1"/>
</dbReference>
<dbReference type="AlphaFoldDB" id="A0A941AQ32"/>
<gene>
    <name evidence="7" type="ORF">J7W16_20240</name>
</gene>
<dbReference type="EMBL" id="JAGKSQ010000013">
    <property type="protein sequence ID" value="MBP3953440.1"/>
    <property type="molecule type" value="Genomic_DNA"/>
</dbReference>
<feature type="transmembrane region" description="Helical" evidence="6">
    <location>
        <begin position="26"/>
        <end position="57"/>
    </location>
</feature>
<keyword evidence="4 6" id="KW-1133">Transmembrane helix</keyword>
<accession>A0A941AQ32</accession>